<dbReference type="InterPro" id="IPR035899">
    <property type="entry name" value="DBL_dom_sf"/>
</dbReference>
<comment type="caution">
    <text evidence="3">The sequence shown here is derived from an EMBL/GenBank/DDBJ whole genome shotgun (WGS) entry which is preliminary data.</text>
</comment>
<name>A0ABN7UKV5_GIGMA</name>
<feature type="region of interest" description="Disordered" evidence="1">
    <location>
        <begin position="234"/>
        <end position="258"/>
    </location>
</feature>
<accession>A0ABN7UKV5</accession>
<dbReference type="SUPFAM" id="SSF48065">
    <property type="entry name" value="DBL homology domain (DH-domain)"/>
    <property type="match status" value="1"/>
</dbReference>
<protein>
    <submittedName>
        <fullName evidence="3">31707_t:CDS:1</fullName>
    </submittedName>
</protein>
<feature type="domain" description="DH" evidence="2">
    <location>
        <begin position="533"/>
        <end position="720"/>
    </location>
</feature>
<dbReference type="PROSITE" id="PS50010">
    <property type="entry name" value="DH_2"/>
    <property type="match status" value="1"/>
</dbReference>
<feature type="compositionally biased region" description="Basic and acidic residues" evidence="1">
    <location>
        <begin position="71"/>
        <end position="81"/>
    </location>
</feature>
<sequence>MPTASSTLSTIKSQLSGTKPTNNNSSHLSKKRTIIWPLVSAISKKSVDAASKANHKDIPSNTITNGKTTRHFHDSKLDLSKPGKNLSSNKVVCSRSNSSSSTSSRNSCNTNNTDNTSPSSTSNSLRSLNGIEMMLDDDNNILEITNKNGHIIPETNNVNEPLDTTIDIPQSSQHHAIKSDEFANKSILSTSTTKPRPLINSVSWVEEITDKSFSSISTEPPQLDSLMNDVVDSISSSSRSNDDIQCETLPSTNPCTRKSSTVKTLHRKLSKKKDSEKVQDNVSNNNNYCKKLMIVRTLSLLKVDLDEKVKESSKSSPGRSISLCSRSKSFNDSINKENDQVDDESIKDLSKKRNFISNYRNKKRGSMDSRIMSSSSEFSLKRIMNTSSSSSEFSSVSFDNNEMICDSPTSETQNSPTLRNKRLTLNDDLDDNVRRSWTHIEVHLKSLLFSRKRALDSKRRNSYSYTNSLKTNQQLVAESEIRIHLHKNRNSNMSVDEDTVVRDPPTLTSPSDIFALQADAEKETDVTTRSSQMRKFIACEIYSTEQSYLEHLKKLKKIFMDPFIDAAQQSNPLVNPDDIKIIFAHIDELIELSTIIVEDLESSMDPWQESESTVGEVFLKYNPYFEALLLYAENHQQSRLTIKRANENVLYRKILQSQNKQDSSRLVLSDYMIMPIQRVTRYCLLLQELKKYTPEFHMDYDDLCHAVDNMKILAIQCDKAIQRH</sequence>
<gene>
    <name evidence="3" type="ORF">GMARGA_LOCUS7868</name>
</gene>
<dbReference type="Pfam" id="PF00621">
    <property type="entry name" value="RhoGEF"/>
    <property type="match status" value="1"/>
</dbReference>
<dbReference type="CDD" id="cd00160">
    <property type="entry name" value="RhoGEF"/>
    <property type="match status" value="1"/>
</dbReference>
<keyword evidence="4" id="KW-1185">Reference proteome</keyword>
<evidence type="ECO:0000259" key="2">
    <source>
        <dbReference type="PROSITE" id="PS50010"/>
    </source>
</evidence>
<dbReference type="Gene3D" id="1.20.900.10">
    <property type="entry name" value="Dbl homology (DH) domain"/>
    <property type="match status" value="1"/>
</dbReference>
<dbReference type="EMBL" id="CAJVQB010003918">
    <property type="protein sequence ID" value="CAG8621545.1"/>
    <property type="molecule type" value="Genomic_DNA"/>
</dbReference>
<reference evidence="3 4" key="1">
    <citation type="submission" date="2021-06" db="EMBL/GenBank/DDBJ databases">
        <authorList>
            <person name="Kallberg Y."/>
            <person name="Tangrot J."/>
            <person name="Rosling A."/>
        </authorList>
    </citation>
    <scope>NUCLEOTIDE SEQUENCE [LARGE SCALE GENOMIC DNA]</scope>
    <source>
        <strain evidence="3 4">120-4 pot B 10/14</strain>
    </source>
</reference>
<dbReference type="SMART" id="SM00325">
    <property type="entry name" value="RhoGEF"/>
    <property type="match status" value="1"/>
</dbReference>
<feature type="region of interest" description="Disordered" evidence="1">
    <location>
        <begin position="49"/>
        <end position="125"/>
    </location>
</feature>
<dbReference type="PANTHER" id="PTHR12673:SF159">
    <property type="entry name" value="LD03170P"/>
    <property type="match status" value="1"/>
</dbReference>
<feature type="compositionally biased region" description="Low complexity" evidence="1">
    <location>
        <begin position="87"/>
        <end position="125"/>
    </location>
</feature>
<dbReference type="Proteomes" id="UP000789901">
    <property type="component" value="Unassembled WGS sequence"/>
</dbReference>
<evidence type="ECO:0000313" key="4">
    <source>
        <dbReference type="Proteomes" id="UP000789901"/>
    </source>
</evidence>
<dbReference type="PANTHER" id="PTHR12673">
    <property type="entry name" value="FACIOGENITAL DYSPLASIA PROTEIN"/>
    <property type="match status" value="1"/>
</dbReference>
<proteinExistence type="predicted"/>
<dbReference type="InterPro" id="IPR051092">
    <property type="entry name" value="FYVE_RhoGEF_PH"/>
</dbReference>
<feature type="compositionally biased region" description="Polar residues" evidence="1">
    <location>
        <begin position="248"/>
        <end position="258"/>
    </location>
</feature>
<organism evidence="3 4">
    <name type="scientific">Gigaspora margarita</name>
    <dbReference type="NCBI Taxonomy" id="4874"/>
    <lineage>
        <taxon>Eukaryota</taxon>
        <taxon>Fungi</taxon>
        <taxon>Fungi incertae sedis</taxon>
        <taxon>Mucoromycota</taxon>
        <taxon>Glomeromycotina</taxon>
        <taxon>Glomeromycetes</taxon>
        <taxon>Diversisporales</taxon>
        <taxon>Gigasporaceae</taxon>
        <taxon>Gigaspora</taxon>
    </lineage>
</organism>
<evidence type="ECO:0000313" key="3">
    <source>
        <dbReference type="EMBL" id="CAG8621545.1"/>
    </source>
</evidence>
<feature type="region of interest" description="Disordered" evidence="1">
    <location>
        <begin position="1"/>
        <end position="29"/>
    </location>
</feature>
<evidence type="ECO:0000256" key="1">
    <source>
        <dbReference type="SAM" id="MobiDB-lite"/>
    </source>
</evidence>
<dbReference type="InterPro" id="IPR000219">
    <property type="entry name" value="DH_dom"/>
</dbReference>
<feature type="compositionally biased region" description="Polar residues" evidence="1">
    <location>
        <begin position="1"/>
        <end position="27"/>
    </location>
</feature>